<gene>
    <name evidence="2" type="ORF">M513_13135</name>
</gene>
<protein>
    <submittedName>
        <fullName evidence="2">Uncharacterized protein</fullName>
    </submittedName>
</protein>
<dbReference type="AlphaFoldDB" id="A0A085LLY3"/>
<evidence type="ECO:0000313" key="3">
    <source>
        <dbReference type="Proteomes" id="UP000030764"/>
    </source>
</evidence>
<evidence type="ECO:0000313" key="2">
    <source>
        <dbReference type="EMBL" id="KFD45979.1"/>
    </source>
</evidence>
<sequence>MDNSWHNDSMSRMDSTVNHKLKLNSYGFNMNEKMQRYYNHGKYCLMNSFPRSTTRGRPRTSTSSTHEANCSTSNTRSGTRGKLQYVVINKSCMFVVPGPAEQEPAHLEEHNNVIKTMEIYDVSRKLCTYDITRPAAVIKEQKLRTSGLT</sequence>
<accession>A0A085LLY3</accession>
<feature type="region of interest" description="Disordered" evidence="1">
    <location>
        <begin position="49"/>
        <end position="78"/>
    </location>
</feature>
<dbReference type="EMBL" id="KL363405">
    <property type="protein sequence ID" value="KFD45979.1"/>
    <property type="molecule type" value="Genomic_DNA"/>
</dbReference>
<name>A0A085LLY3_9BILA</name>
<feature type="compositionally biased region" description="Low complexity" evidence="1">
    <location>
        <begin position="50"/>
        <end position="65"/>
    </location>
</feature>
<reference evidence="2 3" key="1">
    <citation type="journal article" date="2014" name="Nat. Genet.">
        <title>Genome and transcriptome of the porcine whipworm Trichuris suis.</title>
        <authorList>
            <person name="Jex A.R."/>
            <person name="Nejsum P."/>
            <person name="Schwarz E.M."/>
            <person name="Hu L."/>
            <person name="Young N.D."/>
            <person name="Hall R.S."/>
            <person name="Korhonen P.K."/>
            <person name="Liao S."/>
            <person name="Thamsborg S."/>
            <person name="Xia J."/>
            <person name="Xu P."/>
            <person name="Wang S."/>
            <person name="Scheerlinck J.P."/>
            <person name="Hofmann A."/>
            <person name="Sternberg P.W."/>
            <person name="Wang J."/>
            <person name="Gasser R.B."/>
        </authorList>
    </citation>
    <scope>NUCLEOTIDE SEQUENCE [LARGE SCALE GENOMIC DNA]</scope>
    <source>
        <strain evidence="2">DCEP-RM93M</strain>
    </source>
</reference>
<evidence type="ECO:0000256" key="1">
    <source>
        <dbReference type="SAM" id="MobiDB-lite"/>
    </source>
</evidence>
<organism evidence="2 3">
    <name type="scientific">Trichuris suis</name>
    <name type="common">pig whipworm</name>
    <dbReference type="NCBI Taxonomy" id="68888"/>
    <lineage>
        <taxon>Eukaryota</taxon>
        <taxon>Metazoa</taxon>
        <taxon>Ecdysozoa</taxon>
        <taxon>Nematoda</taxon>
        <taxon>Enoplea</taxon>
        <taxon>Dorylaimia</taxon>
        <taxon>Trichinellida</taxon>
        <taxon>Trichuridae</taxon>
        <taxon>Trichuris</taxon>
    </lineage>
</organism>
<dbReference type="Proteomes" id="UP000030764">
    <property type="component" value="Unassembled WGS sequence"/>
</dbReference>
<proteinExistence type="predicted"/>
<keyword evidence="3" id="KW-1185">Reference proteome</keyword>
<feature type="compositionally biased region" description="Polar residues" evidence="1">
    <location>
        <begin position="66"/>
        <end position="78"/>
    </location>
</feature>